<organism evidence="6 7">
    <name type="scientific">Ectothiorhodospira marina</name>
    <dbReference type="NCBI Taxonomy" id="1396821"/>
    <lineage>
        <taxon>Bacteria</taxon>
        <taxon>Pseudomonadati</taxon>
        <taxon>Pseudomonadota</taxon>
        <taxon>Gammaproteobacteria</taxon>
        <taxon>Chromatiales</taxon>
        <taxon>Ectothiorhodospiraceae</taxon>
        <taxon>Ectothiorhodospira</taxon>
    </lineage>
</organism>
<protein>
    <submittedName>
        <fullName evidence="6">Predicted deacylase</fullName>
    </submittedName>
</protein>
<comment type="cofactor">
    <cofactor evidence="1">
        <name>Zn(2+)</name>
        <dbReference type="ChEBI" id="CHEBI:29105"/>
    </cofactor>
</comment>
<dbReference type="SUPFAM" id="SSF53187">
    <property type="entry name" value="Zn-dependent exopeptidases"/>
    <property type="match status" value="1"/>
</dbReference>
<keyword evidence="7" id="KW-1185">Reference proteome</keyword>
<proteinExistence type="predicted"/>
<dbReference type="STRING" id="1396821.SAMN05444515_10450"/>
<gene>
    <name evidence="6" type="ORF">SAMN05444515_10450</name>
</gene>
<keyword evidence="3" id="KW-0378">Hydrolase</keyword>
<accession>A0A1H7J488</accession>
<evidence type="ECO:0000256" key="2">
    <source>
        <dbReference type="ARBA" id="ARBA00022723"/>
    </source>
</evidence>
<reference evidence="7" key="1">
    <citation type="submission" date="2016-10" db="EMBL/GenBank/DDBJ databases">
        <authorList>
            <person name="Varghese N."/>
            <person name="Submissions S."/>
        </authorList>
    </citation>
    <scope>NUCLEOTIDE SEQUENCE [LARGE SCALE GENOMIC DNA]</scope>
    <source>
        <strain evidence="7">DSM 241</strain>
    </source>
</reference>
<dbReference type="Gene3D" id="3.40.630.10">
    <property type="entry name" value="Zn peptidases"/>
    <property type="match status" value="1"/>
</dbReference>
<feature type="domain" description="Succinylglutamate desuccinylase/Aspartoacylase catalytic" evidence="5">
    <location>
        <begin position="17"/>
        <end position="120"/>
    </location>
</feature>
<dbReference type="Pfam" id="PF24827">
    <property type="entry name" value="AstE_AspA_cat"/>
    <property type="match status" value="1"/>
</dbReference>
<dbReference type="GO" id="GO:0005829">
    <property type="term" value="C:cytosol"/>
    <property type="evidence" value="ECO:0007669"/>
    <property type="project" value="TreeGrafter"/>
</dbReference>
<evidence type="ECO:0000313" key="7">
    <source>
        <dbReference type="Proteomes" id="UP000199256"/>
    </source>
</evidence>
<dbReference type="PANTHER" id="PTHR15162">
    <property type="entry name" value="ASPARTOACYLASE"/>
    <property type="match status" value="1"/>
</dbReference>
<evidence type="ECO:0000256" key="3">
    <source>
        <dbReference type="ARBA" id="ARBA00022801"/>
    </source>
</evidence>
<evidence type="ECO:0000259" key="5">
    <source>
        <dbReference type="Pfam" id="PF24827"/>
    </source>
</evidence>
<evidence type="ECO:0000256" key="4">
    <source>
        <dbReference type="ARBA" id="ARBA00022833"/>
    </source>
</evidence>
<evidence type="ECO:0000256" key="1">
    <source>
        <dbReference type="ARBA" id="ARBA00001947"/>
    </source>
</evidence>
<dbReference type="InterPro" id="IPR055438">
    <property type="entry name" value="AstE_AspA_cat"/>
</dbReference>
<dbReference type="InterPro" id="IPR050178">
    <property type="entry name" value="AspA/AstE_fam"/>
</dbReference>
<dbReference type="AlphaFoldDB" id="A0A1H7J488"/>
<dbReference type="Proteomes" id="UP000199256">
    <property type="component" value="Unassembled WGS sequence"/>
</dbReference>
<evidence type="ECO:0000313" key="6">
    <source>
        <dbReference type="EMBL" id="SEK67955.1"/>
    </source>
</evidence>
<dbReference type="PANTHER" id="PTHR15162:SF7">
    <property type="entry name" value="SUCCINYLGLUTAMATE DESUCCINYLASE"/>
    <property type="match status" value="1"/>
</dbReference>
<sequence>MKQPTALKSITYHGLAAGPRLIVLGAVHGNETCGTQAIHRIMQELDAGERELARGTLTCVPITNPLAWQLEQRNGERNLNRNFRLTDTPEDFEDRIANRLGPLLQTHDVLLDLHSFHTGGEPFVMLGPRNNDSELERFRQAEAEQALACCLGARRMVEGWLDTYAQGVARRLRNPNASLRAQMLSTDPSYGIGTTEFMRAHGGYAVTLECGQHDDPNAPEVAYQAIINTLAHLQLLDLPAPTPRQDVEVLRLVEVIDRDHPEDRFTRAWGSFDPIRAGEAIGHRHTGEAILAPSDGFIVFPNPNALPGNEWFYRAQISDRF</sequence>
<dbReference type="GO" id="GO:0046872">
    <property type="term" value="F:metal ion binding"/>
    <property type="evidence" value="ECO:0007669"/>
    <property type="project" value="UniProtKB-KW"/>
</dbReference>
<name>A0A1H7J488_9GAMM</name>
<dbReference type="RefSeq" id="WP_090251736.1">
    <property type="nucleotide sequence ID" value="NZ_FOAA01000004.1"/>
</dbReference>
<keyword evidence="2" id="KW-0479">Metal-binding</keyword>
<dbReference type="OrthoDB" id="9774976at2"/>
<keyword evidence="4" id="KW-0862">Zinc</keyword>
<dbReference type="EMBL" id="FOAA01000004">
    <property type="protein sequence ID" value="SEK67955.1"/>
    <property type="molecule type" value="Genomic_DNA"/>
</dbReference>
<dbReference type="GO" id="GO:0016788">
    <property type="term" value="F:hydrolase activity, acting on ester bonds"/>
    <property type="evidence" value="ECO:0007669"/>
    <property type="project" value="InterPro"/>
</dbReference>